<comment type="caution">
    <text evidence="2">The sequence shown here is derived from an EMBL/GenBank/DDBJ whole genome shotgun (WGS) entry which is preliminary data.</text>
</comment>
<sequence length="216" mass="22719">MALPTLVKTWQFDVNNQGGISAGAPADYQRTAFAIKEALTNFGTLPMVVSRSSNSVTADATDNWATFSDVIVAPIGSNHSWIVLKSQGTIPYEICMDFSDASSHNYDVGFIGVSMTGGFNAGAGGSDGSLTARPIATDEIEFHGTDTRWLAGLTGAPLQSRVHALMSTDGNTMMMIVHVNNLPRPSGGSTSFRIRPQATSTGCTSGWSTLRAPPAS</sequence>
<reference evidence="2" key="1">
    <citation type="journal article" date="2015" name="Nature">
        <title>Complex archaea that bridge the gap between prokaryotes and eukaryotes.</title>
        <authorList>
            <person name="Spang A."/>
            <person name="Saw J.H."/>
            <person name="Jorgensen S.L."/>
            <person name="Zaremba-Niedzwiedzka K."/>
            <person name="Martijn J."/>
            <person name="Lind A.E."/>
            <person name="van Eijk R."/>
            <person name="Schleper C."/>
            <person name="Guy L."/>
            <person name="Ettema T.J."/>
        </authorList>
    </citation>
    <scope>NUCLEOTIDE SEQUENCE</scope>
</reference>
<name>A0A0F9DEB3_9ZZZZ</name>
<feature type="region of interest" description="Disordered" evidence="1">
    <location>
        <begin position="187"/>
        <end position="216"/>
    </location>
</feature>
<evidence type="ECO:0000313" key="2">
    <source>
        <dbReference type="EMBL" id="KKL59994.1"/>
    </source>
</evidence>
<dbReference type="EMBL" id="LAZR01029298">
    <property type="protein sequence ID" value="KKL59994.1"/>
    <property type="molecule type" value="Genomic_DNA"/>
</dbReference>
<accession>A0A0F9DEB3</accession>
<evidence type="ECO:0000256" key="1">
    <source>
        <dbReference type="SAM" id="MobiDB-lite"/>
    </source>
</evidence>
<dbReference type="AlphaFoldDB" id="A0A0F9DEB3"/>
<organism evidence="2">
    <name type="scientific">marine sediment metagenome</name>
    <dbReference type="NCBI Taxonomy" id="412755"/>
    <lineage>
        <taxon>unclassified sequences</taxon>
        <taxon>metagenomes</taxon>
        <taxon>ecological metagenomes</taxon>
    </lineage>
</organism>
<protein>
    <submittedName>
        <fullName evidence="2">Uncharacterized protein</fullName>
    </submittedName>
</protein>
<feature type="compositionally biased region" description="Polar residues" evidence="1">
    <location>
        <begin position="187"/>
        <end position="208"/>
    </location>
</feature>
<proteinExistence type="predicted"/>
<gene>
    <name evidence="2" type="ORF">LCGC14_2209760</name>
</gene>